<name>A0A645DFH2_9ZZZZ</name>
<dbReference type="EMBL" id="VSSQ01035777">
    <property type="protein sequence ID" value="MPM88096.1"/>
    <property type="molecule type" value="Genomic_DNA"/>
</dbReference>
<dbReference type="PANTHER" id="PTHR22749">
    <property type="entry name" value="RIBOFLAVIN KINASE/FMN ADENYLYLTRANSFERASE"/>
    <property type="match status" value="1"/>
</dbReference>
<dbReference type="GO" id="GO:0009398">
    <property type="term" value="P:FMN biosynthetic process"/>
    <property type="evidence" value="ECO:0007669"/>
    <property type="project" value="TreeGrafter"/>
</dbReference>
<evidence type="ECO:0000256" key="8">
    <source>
        <dbReference type="ARBA" id="ARBA00022827"/>
    </source>
</evidence>
<dbReference type="Pfam" id="PF01687">
    <property type="entry name" value="Flavokinase"/>
    <property type="match status" value="1"/>
</dbReference>
<dbReference type="FunFam" id="2.40.30.30:FF:000003">
    <property type="entry name" value="Riboflavin biosynthesis protein"/>
    <property type="match status" value="1"/>
</dbReference>
<dbReference type="SMART" id="SM00904">
    <property type="entry name" value="Flavokinase"/>
    <property type="match status" value="1"/>
</dbReference>
<keyword evidence="6" id="KW-0547">Nucleotide-binding</keyword>
<dbReference type="EC" id="2.7.1.26" evidence="1"/>
<dbReference type="InterPro" id="IPR015865">
    <property type="entry name" value="Riboflavin_kinase_bac/euk"/>
</dbReference>
<evidence type="ECO:0000259" key="11">
    <source>
        <dbReference type="SMART" id="SM00904"/>
    </source>
</evidence>
<accession>A0A645DFH2</accession>
<dbReference type="InterPro" id="IPR023465">
    <property type="entry name" value="Riboflavin_kinase_dom_sf"/>
</dbReference>
<keyword evidence="8" id="KW-0274">FAD</keyword>
<keyword evidence="7" id="KW-0418">Kinase</keyword>
<evidence type="ECO:0000256" key="9">
    <source>
        <dbReference type="ARBA" id="ARBA00022840"/>
    </source>
</evidence>
<keyword evidence="4" id="KW-0808">Transferase</keyword>
<evidence type="ECO:0000256" key="1">
    <source>
        <dbReference type="ARBA" id="ARBA00012105"/>
    </source>
</evidence>
<comment type="caution">
    <text evidence="12">The sequence shown here is derived from an EMBL/GenBank/DDBJ whole genome shotgun (WGS) entry which is preliminary data.</text>
</comment>
<dbReference type="GO" id="GO:0009231">
    <property type="term" value="P:riboflavin biosynthetic process"/>
    <property type="evidence" value="ECO:0007669"/>
    <property type="project" value="InterPro"/>
</dbReference>
<keyword evidence="3" id="KW-0288">FMN</keyword>
<dbReference type="GO" id="GO:0005524">
    <property type="term" value="F:ATP binding"/>
    <property type="evidence" value="ECO:0007669"/>
    <property type="project" value="UniProtKB-KW"/>
</dbReference>
<feature type="domain" description="Riboflavin kinase" evidence="11">
    <location>
        <begin position="16"/>
        <end position="140"/>
    </location>
</feature>
<evidence type="ECO:0000256" key="6">
    <source>
        <dbReference type="ARBA" id="ARBA00022741"/>
    </source>
</evidence>
<dbReference type="GO" id="GO:0008531">
    <property type="term" value="F:riboflavin kinase activity"/>
    <property type="evidence" value="ECO:0007669"/>
    <property type="project" value="UniProtKB-EC"/>
</dbReference>
<evidence type="ECO:0000256" key="7">
    <source>
        <dbReference type="ARBA" id="ARBA00022777"/>
    </source>
</evidence>
<proteinExistence type="predicted"/>
<organism evidence="12">
    <name type="scientific">bioreactor metagenome</name>
    <dbReference type="NCBI Taxonomy" id="1076179"/>
    <lineage>
        <taxon>unclassified sequences</taxon>
        <taxon>metagenomes</taxon>
        <taxon>ecological metagenomes</taxon>
    </lineage>
</organism>
<dbReference type="Gene3D" id="2.40.30.30">
    <property type="entry name" value="Riboflavin kinase-like"/>
    <property type="match status" value="1"/>
</dbReference>
<evidence type="ECO:0000256" key="10">
    <source>
        <dbReference type="ARBA" id="ARBA00023268"/>
    </source>
</evidence>
<dbReference type="GO" id="GO:0016779">
    <property type="term" value="F:nucleotidyltransferase activity"/>
    <property type="evidence" value="ECO:0007669"/>
    <property type="project" value="UniProtKB-KW"/>
</dbReference>
<keyword evidence="5" id="KW-0548">Nucleotidyltransferase</keyword>
<dbReference type="SUPFAM" id="SSF82114">
    <property type="entry name" value="Riboflavin kinase-like"/>
    <property type="match status" value="1"/>
</dbReference>
<reference evidence="12" key="1">
    <citation type="submission" date="2019-08" db="EMBL/GenBank/DDBJ databases">
        <authorList>
            <person name="Kucharzyk K."/>
            <person name="Murdoch R.W."/>
            <person name="Higgins S."/>
            <person name="Loffler F."/>
        </authorList>
    </citation>
    <scope>NUCLEOTIDE SEQUENCE</scope>
</reference>
<dbReference type="PANTHER" id="PTHR22749:SF6">
    <property type="entry name" value="RIBOFLAVIN KINASE"/>
    <property type="match status" value="1"/>
</dbReference>
<evidence type="ECO:0000256" key="3">
    <source>
        <dbReference type="ARBA" id="ARBA00022643"/>
    </source>
</evidence>
<protein>
    <recommendedName>
        <fullName evidence="1">riboflavin kinase</fullName>
        <ecNumber evidence="1">2.7.1.26</ecNumber>
    </recommendedName>
</protein>
<keyword evidence="9" id="KW-0067">ATP-binding</keyword>
<keyword evidence="2" id="KW-0285">Flavoprotein</keyword>
<dbReference type="InterPro" id="IPR023468">
    <property type="entry name" value="Riboflavin_kinase"/>
</dbReference>
<evidence type="ECO:0000256" key="2">
    <source>
        <dbReference type="ARBA" id="ARBA00022630"/>
    </source>
</evidence>
<gene>
    <name evidence="12" type="primary">ribF_31</name>
    <name evidence="12" type="ORF">SDC9_135197</name>
</gene>
<evidence type="ECO:0000256" key="5">
    <source>
        <dbReference type="ARBA" id="ARBA00022695"/>
    </source>
</evidence>
<dbReference type="AlphaFoldDB" id="A0A645DFH2"/>
<keyword evidence="10" id="KW-0511">Multifunctional enzyme</keyword>
<evidence type="ECO:0000313" key="12">
    <source>
        <dbReference type="EMBL" id="MPM88096.1"/>
    </source>
</evidence>
<evidence type="ECO:0000256" key="4">
    <source>
        <dbReference type="ARBA" id="ARBA00022679"/>
    </source>
</evidence>
<sequence length="143" mass="15815">MREAVERGDVALAGALLGRMYSLSGRIIRNKRIGRRIGFPTANIEPEERRVLPPDGVYATIAYVRGAAYRAVTNIGTNPTIEDGKLGIETHLLDFDADIYGEVLTVAFHSFLRGEIKFKSVEELKEQIKLDVQKAAATKQVSL</sequence>